<accession>A0A9W7Y654</accession>
<dbReference type="Pfam" id="PF24097">
    <property type="entry name" value="TMD_POM152"/>
    <property type="match status" value="1"/>
</dbReference>
<evidence type="ECO:0000259" key="4">
    <source>
        <dbReference type="Pfam" id="PF24097"/>
    </source>
</evidence>
<dbReference type="Pfam" id="PF23664">
    <property type="entry name" value="Ig_Pom152"/>
    <property type="match status" value="1"/>
</dbReference>
<dbReference type="GO" id="GO:0017056">
    <property type="term" value="F:structural constituent of nuclear pore"/>
    <property type="evidence" value="ECO:0007669"/>
    <property type="project" value="InterPro"/>
</dbReference>
<dbReference type="PANTHER" id="PTHR28206">
    <property type="entry name" value="NUCLEOPORIN POM152"/>
    <property type="match status" value="1"/>
</dbReference>
<evidence type="ECO:0000256" key="1">
    <source>
        <dbReference type="SAM" id="MobiDB-lite"/>
    </source>
</evidence>
<feature type="domain" description="Nucleoporin POM152 first Ig-like" evidence="6">
    <location>
        <begin position="339"/>
        <end position="469"/>
    </location>
</feature>
<keyword evidence="2" id="KW-1133">Transmembrane helix</keyword>
<dbReference type="EMBL" id="JANBOJ010000018">
    <property type="protein sequence ID" value="KAJ1724893.1"/>
    <property type="molecule type" value="Genomic_DNA"/>
</dbReference>
<keyword evidence="2" id="KW-0472">Membrane</keyword>
<sequence length="1560" mass="170367">MSLRKSGAAAGAPVGSKGLTQVGTPNRVQKRTPNSNTGGGDLSGLNSSSFLQDDYSFMQAPRRSTDAFQTPRRGAASPVDIFQTPMTSQGGQMHSGFAERAYQNTGGKNGFIGTGTGSGVADNNAVPRRSLLDDLAQDPMFGPTLAPAQQPPRDDGGSGKLPVAKAAPVALKPAPKQSASAIPEAVVDLPTQRLYLSAIFASLLAWKIYNVLDLIADESKLISVWMFAKWCLLDTAMCYAAWRMHVPGISVSRKAMYLLIMLCIFVDLNMFLLPSSIVVLALKPMAISVASGCMRSVKSIPWLGPRLVGDNDLLIDTFELDDEHILGRHTIHILPHSLAHMNPQTKSFCIDSRAQYVAPWYSRLTLGLLGGQGGIYSQTNNHQQVTIPILINGTHPASIHYAYTSFETGERQVRKISNVGALQVYTGAIYPSLGNWVMATYHLPVTEVGAYEIVSVKDVKGLEFRTATHAPPTIVVSCPKARLQWRTDVGTVDNFSVGSDGHASICQRLGSADSDSNPNPSTNGLIEVVAEGYEPMDMNIVRLVNGHREVIGLDGVQPRISEISAALPDTKDAPVDPAKQAEIERWSRYRARRSVYTLSDAFLRPGEYVYKLESIRDAANHSVALGDRNLGHRHGNSGSSGDKVASSGGLFDGEKMVVGKATSYMARVHVHQRPTAAWASRLLGGELPLRLSDDKLRKSKHLLPLKLSGNGPWTVEYAVVNGDEVTHESQTFSDAKDASIEASKPGIYHLAGLSDSHCSGVADRSNVTLVLTPHPAINVTSAPIMAHECGGEIGAQIELELAGRPPFAVHYRERNLRFPNSRALTRVIRTQQRRYTLKIVPELAGTYELEFFRLEDDNYPSGQPISEVVRQAIHAQPSVRVDPKFRHHQPAICMGQSFSLPLVFKGNGPWQLMYNVVHDDRRHTRTVADIVDEQFTLDLGSLDSPGEYTVELVQVKDGNMCARDLMDIAATVKVREGGPRAVFQCPEGGIRVLDGEQARIPVQASGEYPIDLKYRKIGEPTERVFTAKLGYGSRGNNGGSQVSGSVPAYGPGEYELIAADDICPGTVDPLGARCTIKVEPKPSAWFTGSGLLYNRSSNMAQTESDGAWQLASVCEGTTTPGAFELGLSGSGPWRLEYRVDFWLWSNAHSGDPRYVDRSNTHTAVAMQQSTLKAECCDPGLYRYTLTAVSDERYQRLQRLEPSHPDTLPGETKGLTVVEHRVTRSPQAELRAYLPDGTPIDTSSSRSAFGRSRQQAIKHCLAPGQSRSEGGAQTWANVRDHLPVFRVDFEPDGLAPFDAWIEVFPASGPSEVVAIRDIEGYSQAIALPEHIASQIGRYHMRLVRTRDARGCEHNYVDPSEVGLGRPDKDGKAIAGGIEIEYIEAPSARPASSSPASNPSRSVCVGDILAFDLRGLNSWNVDYTYNGHRRSTHSSKRLFRRLADEPGTFALTSVCHRSANDCCSEFTDLNYTIHDIPRVRVSGGKNVYQDILEGDMADIRLDLVGTPPFTFTWQRRALGGNKVLESHTVKDFDGKVYIIPTSSEGIFEVTFIQDQFCQYPKA</sequence>
<proteinExistence type="predicted"/>
<feature type="compositionally biased region" description="Polar residues" evidence="1">
    <location>
        <begin position="18"/>
        <end position="33"/>
    </location>
</feature>
<protein>
    <recommendedName>
        <fullName evidence="10">Nucleoporin Pom152</fullName>
    </recommendedName>
</protein>
<feature type="domain" description="Nucleoporin POM152 immunoglobulin-like" evidence="3">
    <location>
        <begin position="772"/>
        <end position="878"/>
    </location>
</feature>
<comment type="caution">
    <text evidence="8">The sequence shown here is derived from an EMBL/GenBank/DDBJ whole genome shotgun (WGS) entry which is preliminary data.</text>
</comment>
<dbReference type="Pfam" id="PF24519">
    <property type="entry name" value="Ig-like_Pom152_1"/>
    <property type="match status" value="1"/>
</dbReference>
<dbReference type="GO" id="GO:0006999">
    <property type="term" value="P:nuclear pore organization"/>
    <property type="evidence" value="ECO:0007669"/>
    <property type="project" value="TreeGrafter"/>
</dbReference>
<reference evidence="8" key="1">
    <citation type="submission" date="2022-07" db="EMBL/GenBank/DDBJ databases">
        <title>Phylogenomic reconstructions and comparative analyses of Kickxellomycotina fungi.</title>
        <authorList>
            <person name="Reynolds N.K."/>
            <person name="Stajich J.E."/>
            <person name="Barry K."/>
            <person name="Grigoriev I.V."/>
            <person name="Crous P."/>
            <person name="Smith M.E."/>
        </authorList>
    </citation>
    <scope>NUCLEOTIDE SEQUENCE</scope>
    <source>
        <strain evidence="8">NBRC 32514</strain>
    </source>
</reference>
<dbReference type="PANTHER" id="PTHR28206:SF1">
    <property type="entry name" value="NUCLEOPORIN POM152"/>
    <property type="match status" value="1"/>
</dbReference>
<evidence type="ECO:0000313" key="8">
    <source>
        <dbReference type="EMBL" id="KAJ1724893.1"/>
    </source>
</evidence>
<feature type="region of interest" description="Disordered" evidence="1">
    <location>
        <begin position="141"/>
        <end position="162"/>
    </location>
</feature>
<evidence type="ECO:0000256" key="2">
    <source>
        <dbReference type="SAM" id="Phobius"/>
    </source>
</evidence>
<dbReference type="Pfam" id="PF24312">
    <property type="entry name" value="Ig-like_POM152"/>
    <property type="match status" value="2"/>
</dbReference>
<dbReference type="InterPro" id="IPR056541">
    <property type="entry name" value="Ig-like_POM152"/>
</dbReference>
<feature type="domain" description="Nucleoporin POM152 N-terminal transmembrane" evidence="4">
    <location>
        <begin position="188"/>
        <end position="272"/>
    </location>
</feature>
<feature type="transmembrane region" description="Helical" evidence="2">
    <location>
        <begin position="224"/>
        <end position="244"/>
    </location>
</feature>
<feature type="domain" description="Nucleoporin POM152 ninth Ig-like" evidence="7">
    <location>
        <begin position="1399"/>
        <end position="1463"/>
    </location>
</feature>
<keyword evidence="9" id="KW-1185">Reference proteome</keyword>
<gene>
    <name evidence="8" type="ORF">LPJ53_000891</name>
</gene>
<evidence type="ECO:0000313" key="9">
    <source>
        <dbReference type="Proteomes" id="UP001149813"/>
    </source>
</evidence>
<organism evidence="8 9">
    <name type="scientific">Coemansia erecta</name>
    <dbReference type="NCBI Taxonomy" id="147472"/>
    <lineage>
        <taxon>Eukaryota</taxon>
        <taxon>Fungi</taxon>
        <taxon>Fungi incertae sedis</taxon>
        <taxon>Zoopagomycota</taxon>
        <taxon>Kickxellomycotina</taxon>
        <taxon>Kickxellomycetes</taxon>
        <taxon>Kickxellales</taxon>
        <taxon>Kickxellaceae</taxon>
        <taxon>Coemansia</taxon>
    </lineage>
</organism>
<evidence type="ECO:0000259" key="6">
    <source>
        <dbReference type="Pfam" id="PF24519"/>
    </source>
</evidence>
<dbReference type="GO" id="GO:0070762">
    <property type="term" value="C:nuclear pore transmembrane ring"/>
    <property type="evidence" value="ECO:0007669"/>
    <property type="project" value="TreeGrafter"/>
</dbReference>
<dbReference type="InterPro" id="IPR037701">
    <property type="entry name" value="Pom152"/>
</dbReference>
<feature type="domain" description="Nucleoporin POM152 Ig-like" evidence="5">
    <location>
        <begin position="979"/>
        <end position="1069"/>
    </location>
</feature>
<name>A0A9W7Y654_9FUNG</name>
<dbReference type="InterPro" id="IPR056540">
    <property type="entry name" value="TMD_POM152"/>
</dbReference>
<dbReference type="GO" id="GO:0006606">
    <property type="term" value="P:protein import into nucleus"/>
    <property type="evidence" value="ECO:0007669"/>
    <property type="project" value="TreeGrafter"/>
</dbReference>
<feature type="transmembrane region" description="Helical" evidence="2">
    <location>
        <begin position="194"/>
        <end position="212"/>
    </location>
</feature>
<dbReference type="InterPro" id="IPR056544">
    <property type="entry name" value="Ig_POM152"/>
</dbReference>
<dbReference type="InterPro" id="IPR056542">
    <property type="entry name" value="Ig-like_POM152_1st"/>
</dbReference>
<feature type="domain" description="Nucleoporin POM152 Ig-like" evidence="5">
    <location>
        <begin position="697"/>
        <end position="764"/>
    </location>
</feature>
<evidence type="ECO:0000259" key="3">
    <source>
        <dbReference type="Pfam" id="PF23664"/>
    </source>
</evidence>
<evidence type="ECO:0000259" key="5">
    <source>
        <dbReference type="Pfam" id="PF24312"/>
    </source>
</evidence>
<dbReference type="InterPro" id="IPR056543">
    <property type="entry name" value="Ig-like_POM152_9th"/>
</dbReference>
<feature type="region of interest" description="Disordered" evidence="1">
    <location>
        <begin position="1"/>
        <end position="47"/>
    </location>
</feature>
<feature type="region of interest" description="Disordered" evidence="1">
    <location>
        <begin position="627"/>
        <end position="647"/>
    </location>
</feature>
<feature type="transmembrane region" description="Helical" evidence="2">
    <location>
        <begin position="256"/>
        <end position="282"/>
    </location>
</feature>
<dbReference type="Pfam" id="PF24527">
    <property type="entry name" value="Ig-like_Pom152_9"/>
    <property type="match status" value="1"/>
</dbReference>
<keyword evidence="2" id="KW-0812">Transmembrane</keyword>
<dbReference type="Proteomes" id="UP001149813">
    <property type="component" value="Unassembled WGS sequence"/>
</dbReference>
<dbReference type="OrthoDB" id="5529162at2759"/>
<evidence type="ECO:0008006" key="10">
    <source>
        <dbReference type="Google" id="ProtNLM"/>
    </source>
</evidence>
<evidence type="ECO:0000259" key="7">
    <source>
        <dbReference type="Pfam" id="PF24527"/>
    </source>
</evidence>